<name>A0A0D0DEX2_9AGAM</name>
<proteinExistence type="predicted"/>
<gene>
    <name evidence="2" type="ORF">PAXRUDRAFT_332577</name>
</gene>
<accession>A0A0D0DEX2</accession>
<sequence>MPSVNGMPHQRVGEQAPSDTDESQSIFQSYELMRTADVKAMHSTGPRVRDVWVSSRLALGCKESWTSGSQALLDSSVHICCIQEVKLAIAYNLTSRI</sequence>
<protein>
    <submittedName>
        <fullName evidence="2">Uncharacterized protein</fullName>
    </submittedName>
</protein>
<feature type="region of interest" description="Disordered" evidence="1">
    <location>
        <begin position="1"/>
        <end position="24"/>
    </location>
</feature>
<keyword evidence="3" id="KW-1185">Reference proteome</keyword>
<reference evidence="3" key="2">
    <citation type="submission" date="2015-01" db="EMBL/GenBank/DDBJ databases">
        <title>Evolutionary Origins and Diversification of the Mycorrhizal Mutualists.</title>
        <authorList>
            <consortium name="DOE Joint Genome Institute"/>
            <consortium name="Mycorrhizal Genomics Consortium"/>
            <person name="Kohler A."/>
            <person name="Kuo A."/>
            <person name="Nagy L.G."/>
            <person name="Floudas D."/>
            <person name="Copeland A."/>
            <person name="Barry K.W."/>
            <person name="Cichocki N."/>
            <person name="Veneault-Fourrey C."/>
            <person name="LaButti K."/>
            <person name="Lindquist E.A."/>
            <person name="Lipzen A."/>
            <person name="Lundell T."/>
            <person name="Morin E."/>
            <person name="Murat C."/>
            <person name="Riley R."/>
            <person name="Ohm R."/>
            <person name="Sun H."/>
            <person name="Tunlid A."/>
            <person name="Henrissat B."/>
            <person name="Grigoriev I.V."/>
            <person name="Hibbett D.S."/>
            <person name="Martin F."/>
        </authorList>
    </citation>
    <scope>NUCLEOTIDE SEQUENCE [LARGE SCALE GENOMIC DNA]</scope>
    <source>
        <strain evidence="3">Ve08.2h10</strain>
    </source>
</reference>
<evidence type="ECO:0000256" key="1">
    <source>
        <dbReference type="SAM" id="MobiDB-lite"/>
    </source>
</evidence>
<dbReference type="AlphaFoldDB" id="A0A0D0DEX2"/>
<dbReference type="Proteomes" id="UP000054538">
    <property type="component" value="Unassembled WGS sequence"/>
</dbReference>
<dbReference type="EMBL" id="KN825002">
    <property type="protein sequence ID" value="KIK96132.1"/>
    <property type="molecule type" value="Genomic_DNA"/>
</dbReference>
<organism evidence="2 3">
    <name type="scientific">Paxillus rubicundulus Ve08.2h10</name>
    <dbReference type="NCBI Taxonomy" id="930991"/>
    <lineage>
        <taxon>Eukaryota</taxon>
        <taxon>Fungi</taxon>
        <taxon>Dikarya</taxon>
        <taxon>Basidiomycota</taxon>
        <taxon>Agaricomycotina</taxon>
        <taxon>Agaricomycetes</taxon>
        <taxon>Agaricomycetidae</taxon>
        <taxon>Boletales</taxon>
        <taxon>Paxilineae</taxon>
        <taxon>Paxillaceae</taxon>
        <taxon>Paxillus</taxon>
    </lineage>
</organism>
<evidence type="ECO:0000313" key="2">
    <source>
        <dbReference type="EMBL" id="KIK96132.1"/>
    </source>
</evidence>
<dbReference type="InParanoid" id="A0A0D0DEX2"/>
<dbReference type="HOGENOM" id="CLU_2347344_0_0_1"/>
<reference evidence="2 3" key="1">
    <citation type="submission" date="2014-04" db="EMBL/GenBank/DDBJ databases">
        <authorList>
            <consortium name="DOE Joint Genome Institute"/>
            <person name="Kuo A."/>
            <person name="Kohler A."/>
            <person name="Jargeat P."/>
            <person name="Nagy L.G."/>
            <person name="Floudas D."/>
            <person name="Copeland A."/>
            <person name="Barry K.W."/>
            <person name="Cichocki N."/>
            <person name="Veneault-Fourrey C."/>
            <person name="LaButti K."/>
            <person name="Lindquist E.A."/>
            <person name="Lipzen A."/>
            <person name="Lundell T."/>
            <person name="Morin E."/>
            <person name="Murat C."/>
            <person name="Sun H."/>
            <person name="Tunlid A."/>
            <person name="Henrissat B."/>
            <person name="Grigoriev I.V."/>
            <person name="Hibbett D.S."/>
            <person name="Martin F."/>
            <person name="Nordberg H.P."/>
            <person name="Cantor M.N."/>
            <person name="Hua S.X."/>
        </authorList>
    </citation>
    <scope>NUCLEOTIDE SEQUENCE [LARGE SCALE GENOMIC DNA]</scope>
    <source>
        <strain evidence="2 3">Ve08.2h10</strain>
    </source>
</reference>
<evidence type="ECO:0000313" key="3">
    <source>
        <dbReference type="Proteomes" id="UP000054538"/>
    </source>
</evidence>